<proteinExistence type="predicted"/>
<accession>A0A0G4J6N7</accession>
<protein>
    <submittedName>
        <fullName evidence="1">Uncharacterized protein</fullName>
    </submittedName>
</protein>
<reference evidence="1 2" key="1">
    <citation type="submission" date="2015-02" db="EMBL/GenBank/DDBJ databases">
        <authorList>
            <person name="Chooi Y.-H."/>
        </authorList>
    </citation>
    <scope>NUCLEOTIDE SEQUENCE [LARGE SCALE GENOMIC DNA]</scope>
    <source>
        <strain evidence="1">E3</strain>
    </source>
</reference>
<organism evidence="1 2">
    <name type="scientific">Plasmodiophora brassicae</name>
    <name type="common">Clubroot disease agent</name>
    <dbReference type="NCBI Taxonomy" id="37360"/>
    <lineage>
        <taxon>Eukaryota</taxon>
        <taxon>Sar</taxon>
        <taxon>Rhizaria</taxon>
        <taxon>Endomyxa</taxon>
        <taxon>Phytomyxea</taxon>
        <taxon>Plasmodiophorida</taxon>
        <taxon>Plasmodiophoridae</taxon>
        <taxon>Plasmodiophora</taxon>
    </lineage>
</organism>
<dbReference type="Proteomes" id="UP000039324">
    <property type="component" value="Unassembled WGS sequence"/>
</dbReference>
<evidence type="ECO:0000313" key="2">
    <source>
        <dbReference type="Proteomes" id="UP000039324"/>
    </source>
</evidence>
<name>A0A0G4J6N7_PLABS</name>
<sequence length="154" mass="16376">MPLLPNDSAWLYASTSTGSGPSSSMRQCATDELALTPRTACEPKGPVVRARFEVLVVGHPSSVPSSAFLASSYISSMTTICLRQREVGAIFVATCGINEAILDKDVRRYTGLANTIGKCRVALGISMEPWSGFPVLATSSNTDDGSMARRRCTP</sequence>
<gene>
    <name evidence="1" type="ORF">PBRA_009272</name>
</gene>
<keyword evidence="2" id="KW-1185">Reference proteome</keyword>
<evidence type="ECO:0000313" key="1">
    <source>
        <dbReference type="EMBL" id="CEP03054.1"/>
    </source>
</evidence>
<dbReference type="EMBL" id="CDSF01000138">
    <property type="protein sequence ID" value="CEP03054.1"/>
    <property type="molecule type" value="Genomic_DNA"/>
</dbReference>
<dbReference type="AlphaFoldDB" id="A0A0G4J6N7"/>